<sequence>MTRACIARFSPAQPGRFLGFWLIPLLGLLLAAATAWAEPRTALVIGNGAYPEAPLKNPVNDARDMAAKLRDLGFQTIERLDADRQSMRLALREFEQRLRQQRGVGLFYYAGHGVQLKGQNYLIPVGADIRQEFEVPDEAVDAEAVLRAMESAGNELNIVILDACRNNPFVRGYGAGGRGLARMDGPAGTFIAYATAPGAISQDGGDGRNSPYTRGLLAAMNTPGLSLEQIFKQVLVAVERETGGAQIPWVASSLRGDFFFNPTPSVPLSAPVASTAPSSTAAPDPRTQAGSAARPAGETPASANPTPATPPPANPTAPLEPSLVNVAGGGSPSAARSDQLGGFSPVCRGDQPRRPLSCDRRGARGGGGHLEGSDRLCGMVNVENRPPVPVAD</sequence>
<dbReference type="Gene3D" id="3.40.50.1460">
    <property type="match status" value="1"/>
</dbReference>
<comment type="caution">
    <text evidence="3">The sequence shown here is derived from an EMBL/GenBank/DDBJ whole genome shotgun (WGS) entry which is preliminary data.</text>
</comment>
<name>W6M4G0_9GAMM</name>
<evidence type="ECO:0000259" key="2">
    <source>
        <dbReference type="PROSITE" id="PS50208"/>
    </source>
</evidence>
<feature type="compositionally biased region" description="Basic and acidic residues" evidence="1">
    <location>
        <begin position="350"/>
        <end position="362"/>
    </location>
</feature>
<evidence type="ECO:0000313" key="3">
    <source>
        <dbReference type="EMBL" id="CDI02751.1"/>
    </source>
</evidence>
<dbReference type="PROSITE" id="PS50208">
    <property type="entry name" value="CASPASE_P20"/>
    <property type="match status" value="1"/>
</dbReference>
<dbReference type="Pfam" id="PF00656">
    <property type="entry name" value="Peptidase_C14"/>
    <property type="match status" value="1"/>
</dbReference>
<proteinExistence type="predicted"/>
<dbReference type="InterPro" id="IPR011600">
    <property type="entry name" value="Pept_C14_caspase"/>
</dbReference>
<dbReference type="PANTHER" id="PTHR22576">
    <property type="entry name" value="MUCOSA ASSOCIATED LYMPHOID TISSUE LYMPHOMA TRANSLOCATION PROTEIN 1/PARACASPASE"/>
    <property type="match status" value="1"/>
</dbReference>
<dbReference type="GO" id="GO:0006508">
    <property type="term" value="P:proteolysis"/>
    <property type="evidence" value="ECO:0007669"/>
    <property type="project" value="InterPro"/>
</dbReference>
<dbReference type="InterPro" id="IPR029030">
    <property type="entry name" value="Caspase-like_dom_sf"/>
</dbReference>
<dbReference type="SUPFAM" id="SSF52129">
    <property type="entry name" value="Caspase-like"/>
    <property type="match status" value="1"/>
</dbReference>
<dbReference type="InterPro" id="IPR052039">
    <property type="entry name" value="Caspase-related_regulators"/>
</dbReference>
<dbReference type="PANTHER" id="PTHR22576:SF37">
    <property type="entry name" value="MUCOSA-ASSOCIATED LYMPHOID TISSUE LYMPHOMA TRANSLOCATION PROTEIN 1"/>
    <property type="match status" value="1"/>
</dbReference>
<evidence type="ECO:0000256" key="1">
    <source>
        <dbReference type="SAM" id="MobiDB-lite"/>
    </source>
</evidence>
<dbReference type="InterPro" id="IPR001309">
    <property type="entry name" value="Pept_C14_p20"/>
</dbReference>
<protein>
    <recommendedName>
        <fullName evidence="2">Caspase family p20 domain-containing protein</fullName>
    </recommendedName>
</protein>
<keyword evidence="4" id="KW-1185">Reference proteome</keyword>
<dbReference type="EMBL" id="CBTJ020000042">
    <property type="protein sequence ID" value="CDI02751.1"/>
    <property type="molecule type" value="Genomic_DNA"/>
</dbReference>
<dbReference type="STRING" id="1400863.BN873_350012"/>
<feature type="compositionally biased region" description="Low complexity" evidence="1">
    <location>
        <begin position="271"/>
        <end position="283"/>
    </location>
</feature>
<reference evidence="3" key="2">
    <citation type="submission" date="2014-03" db="EMBL/GenBank/DDBJ databases">
        <title>Candidatus Competibacter-lineage genomes retrieved from metagenomes reveal functional metabolic diversity.</title>
        <authorList>
            <person name="McIlroy S.J."/>
            <person name="Albertsen M."/>
            <person name="Andresen E.K."/>
            <person name="Saunders A.M."/>
            <person name="Kristiansen R."/>
            <person name="Stokholm-Bjerregaard M."/>
            <person name="Nielsen K.L."/>
            <person name="Nielsen P.H."/>
        </authorList>
    </citation>
    <scope>NUCLEOTIDE SEQUENCE</scope>
    <source>
        <strain evidence="3">Run_A_D11</strain>
    </source>
</reference>
<dbReference type="AlphaFoldDB" id="W6M4G0"/>
<organism evidence="3 4">
    <name type="scientific">Candidatus Competibacter denitrificans Run_A_D11</name>
    <dbReference type="NCBI Taxonomy" id="1400863"/>
    <lineage>
        <taxon>Bacteria</taxon>
        <taxon>Pseudomonadati</taxon>
        <taxon>Pseudomonadota</taxon>
        <taxon>Gammaproteobacteria</taxon>
        <taxon>Candidatus Competibacteraceae</taxon>
        <taxon>Candidatus Competibacter</taxon>
    </lineage>
</organism>
<feature type="region of interest" description="Disordered" evidence="1">
    <location>
        <begin position="271"/>
        <end position="392"/>
    </location>
</feature>
<evidence type="ECO:0000313" key="4">
    <source>
        <dbReference type="Proteomes" id="UP000035760"/>
    </source>
</evidence>
<feature type="domain" description="Caspase family p20" evidence="2">
    <location>
        <begin position="38"/>
        <end position="168"/>
    </location>
</feature>
<dbReference type="GO" id="GO:0004197">
    <property type="term" value="F:cysteine-type endopeptidase activity"/>
    <property type="evidence" value="ECO:0007669"/>
    <property type="project" value="InterPro"/>
</dbReference>
<reference evidence="3" key="1">
    <citation type="submission" date="2013-07" db="EMBL/GenBank/DDBJ databases">
        <authorList>
            <person name="McIlroy S."/>
        </authorList>
    </citation>
    <scope>NUCLEOTIDE SEQUENCE [LARGE SCALE GENOMIC DNA]</scope>
    <source>
        <strain evidence="3">Run_A_D11</strain>
    </source>
</reference>
<gene>
    <name evidence="3" type="ORF">BN873_350012</name>
</gene>
<accession>W6M4G0</accession>
<dbReference type="Proteomes" id="UP000035760">
    <property type="component" value="Unassembled WGS sequence"/>
</dbReference>
<dbReference type="RefSeq" id="WP_053085288.1">
    <property type="nucleotide sequence ID" value="NZ_CBTJ020000042.1"/>
</dbReference>